<evidence type="ECO:0000256" key="1">
    <source>
        <dbReference type="SAM" id="MobiDB-lite"/>
    </source>
</evidence>
<reference evidence="2 3" key="1">
    <citation type="submission" date="2019-04" db="EMBL/GenBank/DDBJ databases">
        <authorList>
            <person name="Li Y."/>
            <person name="Wang J."/>
        </authorList>
    </citation>
    <scope>NUCLEOTIDE SEQUENCE [LARGE SCALE GENOMIC DNA]</scope>
    <source>
        <strain evidence="2 3">DSM 14668</strain>
    </source>
</reference>
<evidence type="ECO:0000313" key="3">
    <source>
        <dbReference type="Proteomes" id="UP000309215"/>
    </source>
</evidence>
<proteinExistence type="predicted"/>
<organism evidence="2 3">
    <name type="scientific">Polyangium fumosum</name>
    <dbReference type="NCBI Taxonomy" id="889272"/>
    <lineage>
        <taxon>Bacteria</taxon>
        <taxon>Pseudomonadati</taxon>
        <taxon>Myxococcota</taxon>
        <taxon>Polyangia</taxon>
        <taxon>Polyangiales</taxon>
        <taxon>Polyangiaceae</taxon>
        <taxon>Polyangium</taxon>
    </lineage>
</organism>
<sequence>MAKKATDRQREKSLQEQIRDAAGTGRLRRYQATVGVTAAAIVPEGEAYTLWDKGTYVHTYGVPVGVKQDGSWRHPAGPGWTQEIGALLDGAPFVRKPGG</sequence>
<evidence type="ECO:0000313" key="2">
    <source>
        <dbReference type="EMBL" id="TKC94576.1"/>
    </source>
</evidence>
<gene>
    <name evidence="2" type="ORF">E8A74_48305</name>
</gene>
<keyword evidence="3" id="KW-1185">Reference proteome</keyword>
<dbReference type="Proteomes" id="UP000309215">
    <property type="component" value="Unassembled WGS sequence"/>
</dbReference>
<feature type="region of interest" description="Disordered" evidence="1">
    <location>
        <begin position="1"/>
        <end position="22"/>
    </location>
</feature>
<feature type="compositionally biased region" description="Basic and acidic residues" evidence="1">
    <location>
        <begin position="1"/>
        <end position="19"/>
    </location>
</feature>
<dbReference type="EMBL" id="SSMQ01000109">
    <property type="protein sequence ID" value="TKC94576.1"/>
    <property type="molecule type" value="Genomic_DNA"/>
</dbReference>
<accession>A0A4U1IKV2</accession>
<comment type="caution">
    <text evidence="2">The sequence shown here is derived from an EMBL/GenBank/DDBJ whole genome shotgun (WGS) entry which is preliminary data.</text>
</comment>
<dbReference type="RefSeq" id="WP_136935974.1">
    <property type="nucleotide sequence ID" value="NZ_SSMQ01000109.1"/>
</dbReference>
<protein>
    <submittedName>
        <fullName evidence="2">Uncharacterized protein</fullName>
    </submittedName>
</protein>
<dbReference type="AlphaFoldDB" id="A0A4U1IKV2"/>
<name>A0A4U1IKV2_9BACT</name>